<name>A0A0F9EL83_9ZZZZ</name>
<dbReference type="Pfam" id="PF13692">
    <property type="entry name" value="Glyco_trans_1_4"/>
    <property type="match status" value="1"/>
</dbReference>
<dbReference type="AlphaFoldDB" id="A0A0F9EL83"/>
<dbReference type="EMBL" id="LAZR01024549">
    <property type="protein sequence ID" value="KKL74769.1"/>
    <property type="molecule type" value="Genomic_DNA"/>
</dbReference>
<reference evidence="1" key="1">
    <citation type="journal article" date="2015" name="Nature">
        <title>Complex archaea that bridge the gap between prokaryotes and eukaryotes.</title>
        <authorList>
            <person name="Spang A."/>
            <person name="Saw J.H."/>
            <person name="Jorgensen S.L."/>
            <person name="Zaremba-Niedzwiedzka K."/>
            <person name="Martijn J."/>
            <person name="Lind A.E."/>
            <person name="van Eijk R."/>
            <person name="Schleper C."/>
            <person name="Guy L."/>
            <person name="Ettema T.J."/>
        </authorList>
    </citation>
    <scope>NUCLEOTIDE SEQUENCE</scope>
</reference>
<comment type="caution">
    <text evidence="1">The sequence shown here is derived from an EMBL/GenBank/DDBJ whole genome shotgun (WGS) entry which is preliminary data.</text>
</comment>
<gene>
    <name evidence="1" type="ORF">LCGC14_2061560</name>
</gene>
<dbReference type="Gene3D" id="3.40.50.2000">
    <property type="entry name" value="Glycogen Phosphorylase B"/>
    <property type="match status" value="2"/>
</dbReference>
<dbReference type="SUPFAM" id="SSF53756">
    <property type="entry name" value="UDP-Glycosyltransferase/glycogen phosphorylase"/>
    <property type="match status" value="1"/>
</dbReference>
<protein>
    <submittedName>
        <fullName evidence="1">Uncharacterized protein</fullName>
    </submittedName>
</protein>
<sequence length="345" mass="38314">MHKICYIIQDLSYGGIPTFLINLTTKLKGMFEFYFIATDNPNISAKFHNLGNANYFGHDWAKITKFFKDKNIGIVQFGNCLPYKECAIKAKVPIIIERTAGPRSCSLNREGVTHVISSTKGTIPLIRKNYDGPISIIYNGVNVDKYDNVKSDRLHFKNDDFVICYCARIGGVGQGFQDLIPAVIKVHKTHNVKLVLIGDRPKSSAENIIPRLKKMAKPMGADCVFTGALADPVSVIAGANLYVCPAHHHGISNSIIEACALGKPIVATNVGQTNEIVHDGKNGYLIPPKNIPSIIKSIIKIIDSPKNMAEFGAYGKDLIKREFNIDMQADKYLKLYRKLLRNIHK</sequence>
<evidence type="ECO:0000313" key="1">
    <source>
        <dbReference type="EMBL" id="KKL74769.1"/>
    </source>
</evidence>
<dbReference type="CDD" id="cd03801">
    <property type="entry name" value="GT4_PimA-like"/>
    <property type="match status" value="1"/>
</dbReference>
<organism evidence="1">
    <name type="scientific">marine sediment metagenome</name>
    <dbReference type="NCBI Taxonomy" id="412755"/>
    <lineage>
        <taxon>unclassified sequences</taxon>
        <taxon>metagenomes</taxon>
        <taxon>ecological metagenomes</taxon>
    </lineage>
</organism>
<dbReference type="PANTHER" id="PTHR12526:SF630">
    <property type="entry name" value="GLYCOSYLTRANSFERASE"/>
    <property type="match status" value="1"/>
</dbReference>
<dbReference type="PANTHER" id="PTHR12526">
    <property type="entry name" value="GLYCOSYLTRANSFERASE"/>
    <property type="match status" value="1"/>
</dbReference>
<accession>A0A0F9EL83</accession>
<proteinExistence type="predicted"/>